<feature type="transmembrane region" description="Helical" evidence="7">
    <location>
        <begin position="116"/>
        <end position="138"/>
    </location>
</feature>
<dbReference type="GO" id="GO:0005886">
    <property type="term" value="C:plasma membrane"/>
    <property type="evidence" value="ECO:0007669"/>
    <property type="project" value="UniProtKB-SubCell"/>
</dbReference>
<evidence type="ECO:0000256" key="2">
    <source>
        <dbReference type="ARBA" id="ARBA00022475"/>
    </source>
</evidence>
<proteinExistence type="predicted"/>
<keyword evidence="4 7" id="KW-0812">Transmembrane</keyword>
<evidence type="ECO:0000256" key="7">
    <source>
        <dbReference type="SAM" id="Phobius"/>
    </source>
</evidence>
<feature type="transmembrane region" description="Helical" evidence="7">
    <location>
        <begin position="179"/>
        <end position="202"/>
    </location>
</feature>
<evidence type="ECO:0000256" key="3">
    <source>
        <dbReference type="ARBA" id="ARBA00022679"/>
    </source>
</evidence>
<feature type="transmembrane region" description="Helical" evidence="7">
    <location>
        <begin position="234"/>
        <end position="254"/>
    </location>
</feature>
<evidence type="ECO:0000259" key="8">
    <source>
        <dbReference type="Pfam" id="PF00884"/>
    </source>
</evidence>
<dbReference type="Pfam" id="PF00884">
    <property type="entry name" value="Sulfatase"/>
    <property type="match status" value="1"/>
</dbReference>
<feature type="domain" description="Sulfatase N-terminal" evidence="8">
    <location>
        <begin position="348"/>
        <end position="604"/>
    </location>
</feature>
<dbReference type="PANTHER" id="PTHR30443:SF2">
    <property type="entry name" value="PHOSPHOETHANOLAMINE TRANSFERASE EPTC"/>
    <property type="match status" value="1"/>
</dbReference>
<evidence type="ECO:0000313" key="9">
    <source>
        <dbReference type="EMBL" id="EHO62035.1"/>
    </source>
</evidence>
<dbReference type="Proteomes" id="UP000003277">
    <property type="component" value="Unassembled WGS sequence"/>
</dbReference>
<dbReference type="EMBL" id="ADLT01000076">
    <property type="protein sequence ID" value="EHO62035.1"/>
    <property type="molecule type" value="Genomic_DNA"/>
</dbReference>
<evidence type="ECO:0000313" key="10">
    <source>
        <dbReference type="Proteomes" id="UP000003277"/>
    </source>
</evidence>
<dbReference type="GO" id="GO:0009244">
    <property type="term" value="P:lipopolysaccharide core region biosynthetic process"/>
    <property type="evidence" value="ECO:0007669"/>
    <property type="project" value="TreeGrafter"/>
</dbReference>
<dbReference type="OrthoDB" id="9786870at2"/>
<keyword evidence="3" id="KW-0808">Transferase</keyword>
<dbReference type="STRING" id="742743.HMPREF9453_02050"/>
<keyword evidence="2" id="KW-1003">Cell membrane</keyword>
<feature type="transmembrane region" description="Helical" evidence="7">
    <location>
        <begin position="150"/>
        <end position="167"/>
    </location>
</feature>
<dbReference type="eggNOG" id="COG2194">
    <property type="taxonomic scope" value="Bacteria"/>
</dbReference>
<accession>H1D362</accession>
<dbReference type="Gene3D" id="3.40.720.10">
    <property type="entry name" value="Alkaline Phosphatase, subunit A"/>
    <property type="match status" value="1"/>
</dbReference>
<feature type="transmembrane region" description="Helical" evidence="7">
    <location>
        <begin position="90"/>
        <end position="109"/>
    </location>
</feature>
<comment type="subcellular location">
    <subcellularLocation>
        <location evidence="1">Cell membrane</location>
        <topology evidence="1">Multi-pass membrane protein</topology>
    </subcellularLocation>
</comment>
<reference evidence="9 10" key="1">
    <citation type="submission" date="2011-11" db="EMBL/GenBank/DDBJ databases">
        <title>The Genome Sequence of Dialister succinatiphilus YIT 11850.</title>
        <authorList>
            <consortium name="The Broad Institute Genome Sequencing Platform"/>
            <person name="Earl A."/>
            <person name="Ward D."/>
            <person name="Feldgarden M."/>
            <person name="Gevers D."/>
            <person name="Morotomi M."/>
            <person name="Young S.K."/>
            <person name="Zeng Q."/>
            <person name="Gargeya S."/>
            <person name="Fitzgerald M."/>
            <person name="Haas B."/>
            <person name="Abouelleil A."/>
            <person name="Alvarado L."/>
            <person name="Arachchi H.M."/>
            <person name="Berlin A."/>
            <person name="Brown A."/>
            <person name="Chapman S.B."/>
            <person name="Dunbar C."/>
            <person name="Gearin G."/>
            <person name="Goldberg J."/>
            <person name="Griggs A."/>
            <person name="Gujja S."/>
            <person name="Heiman D."/>
            <person name="Howarth C."/>
            <person name="Lui A."/>
            <person name="MacDonald P.J.P."/>
            <person name="Montmayeur A."/>
            <person name="Murphy C."/>
            <person name="Neiman D."/>
            <person name="Pearson M."/>
            <person name="Priest M."/>
            <person name="Roberts A."/>
            <person name="Saif S."/>
            <person name="Shea T."/>
            <person name="Sisk P."/>
            <person name="Stolte C."/>
            <person name="Sykes S."/>
            <person name="Wortman J."/>
            <person name="Nusbaum C."/>
            <person name="Birren B."/>
        </authorList>
    </citation>
    <scope>NUCLEOTIDE SEQUENCE [LARGE SCALE GENOMIC DNA]</scope>
    <source>
        <strain evidence="9 10">YIT 11850</strain>
    </source>
</reference>
<gene>
    <name evidence="9" type="ORF">HMPREF9453_02050</name>
</gene>
<dbReference type="CDD" id="cd16017">
    <property type="entry name" value="LptA"/>
    <property type="match status" value="1"/>
</dbReference>
<dbReference type="PATRIC" id="fig|742743.3.peg.2072"/>
<evidence type="ECO:0000256" key="1">
    <source>
        <dbReference type="ARBA" id="ARBA00004651"/>
    </source>
</evidence>
<dbReference type="HOGENOM" id="CLU_018534_2_0_9"/>
<evidence type="ECO:0000256" key="4">
    <source>
        <dbReference type="ARBA" id="ARBA00022692"/>
    </source>
</evidence>
<dbReference type="GO" id="GO:0016776">
    <property type="term" value="F:phosphotransferase activity, phosphate group as acceptor"/>
    <property type="evidence" value="ECO:0007669"/>
    <property type="project" value="TreeGrafter"/>
</dbReference>
<feature type="transmembrane region" description="Helical" evidence="7">
    <location>
        <begin position="275"/>
        <end position="292"/>
    </location>
</feature>
<evidence type="ECO:0000256" key="5">
    <source>
        <dbReference type="ARBA" id="ARBA00022989"/>
    </source>
</evidence>
<organism evidence="9 10">
    <name type="scientific">Dialister succinatiphilus YIT 11850</name>
    <dbReference type="NCBI Taxonomy" id="742743"/>
    <lineage>
        <taxon>Bacteria</taxon>
        <taxon>Bacillati</taxon>
        <taxon>Bacillota</taxon>
        <taxon>Negativicutes</taxon>
        <taxon>Veillonellales</taxon>
        <taxon>Veillonellaceae</taxon>
        <taxon>Dialister</taxon>
    </lineage>
</organism>
<keyword evidence="5 7" id="KW-1133">Transmembrane helix</keyword>
<comment type="caution">
    <text evidence="9">The sequence shown here is derived from an EMBL/GenBank/DDBJ whole genome shotgun (WGS) entry which is preliminary data.</text>
</comment>
<keyword evidence="10" id="KW-1185">Reference proteome</keyword>
<dbReference type="InterPro" id="IPR000917">
    <property type="entry name" value="Sulfatase_N"/>
</dbReference>
<dbReference type="PANTHER" id="PTHR30443">
    <property type="entry name" value="INNER MEMBRANE PROTEIN"/>
    <property type="match status" value="1"/>
</dbReference>
<dbReference type="AlphaFoldDB" id="H1D362"/>
<name>H1D362_9FIRM</name>
<dbReference type="InterPro" id="IPR017850">
    <property type="entry name" value="Alkaline_phosphatase_core_sf"/>
</dbReference>
<sequence length="656" mass="74620">MEIIFWQPFCESFPAGLVQKDSPNHVNCRSICGIIYRYFISFLQISYARCMVKQVILSALSWVVSTSLVIMALLHLGGDFPDIHSFVQPRLGAALLVFLIVSFGLFTVMNRKYLKALLPWAVILPLLWMGTFTWAYGFASLPEKKHLGDYYVLGGLLMALPYVYTALTARRKRFSSLWTVIAGVYTFFMVIIPFIYIGYYVLFGGEMDMFAMMAVRSTHLKEIKDFLRTMGSPAHAVMAAAALAIVIACAVTLSRSLMRKARTFEGNILRGSGRSFSIGLLAISLLFFGGFYRQITHVFPASIIKALNSSGSEFQLLQKLNDNLDKNVKTMTFLAPNPENGIDEGTHIVIIGESANRDHMKAFTPDYPENTTPWLSEMAKSKDFALGYKAYSNFPNTLFSLSYAMTSANQYSDMSFEDVVSMVDVAKAAGYRTDWISFHNRSSMSSAGVTMIAERCDDSYWEKNYDGYTLEVLKKLPPAKKRIIFINIDGSHYTYIARVPVNLRDKLGISKEDPYHDYDLTIAYDDQVMKDIFEYAKANLNLKSMIYFSDHGENMKHYHTTSPFYYDMVHIPFFVYLSPDYQAAHPDLMPALKSHEQQVFTNDLAFDTVTGIWQAKTNFYQSKYDFSSKDYAINMDNATTFERKKKIKDDPVWQGK</sequence>
<dbReference type="SUPFAM" id="SSF53649">
    <property type="entry name" value="Alkaline phosphatase-like"/>
    <property type="match status" value="1"/>
</dbReference>
<feature type="transmembrane region" description="Helical" evidence="7">
    <location>
        <begin position="55"/>
        <end position="78"/>
    </location>
</feature>
<dbReference type="InterPro" id="IPR058130">
    <property type="entry name" value="PEA_transf_C"/>
</dbReference>
<keyword evidence="6 7" id="KW-0472">Membrane</keyword>
<protein>
    <recommendedName>
        <fullName evidence="8">Sulfatase N-terminal domain-containing protein</fullName>
    </recommendedName>
</protein>
<evidence type="ECO:0000256" key="6">
    <source>
        <dbReference type="ARBA" id="ARBA00023136"/>
    </source>
</evidence>
<dbReference type="InterPro" id="IPR040423">
    <property type="entry name" value="PEA_transferase"/>
</dbReference>